<dbReference type="PROSITE" id="PS01230">
    <property type="entry name" value="TRMA_1"/>
    <property type="match status" value="1"/>
</dbReference>
<dbReference type="Gene3D" id="3.40.50.150">
    <property type="entry name" value="Vaccinia Virus protein VP39"/>
    <property type="match status" value="1"/>
</dbReference>
<dbReference type="InterPro" id="IPR012340">
    <property type="entry name" value="NA-bd_OB-fold"/>
</dbReference>
<dbReference type="CDD" id="cd02440">
    <property type="entry name" value="AdoMet_MTases"/>
    <property type="match status" value="1"/>
</dbReference>
<evidence type="ECO:0000256" key="5">
    <source>
        <dbReference type="PROSITE-ProRule" id="PRU10015"/>
    </source>
</evidence>
<feature type="binding site" evidence="4">
    <location>
        <position position="380"/>
    </location>
    <ligand>
        <name>S-adenosyl-L-methionine</name>
        <dbReference type="ChEBI" id="CHEBI:59789"/>
    </ligand>
</feature>
<reference evidence="8" key="1">
    <citation type="submission" date="2016-11" db="EMBL/GenBank/DDBJ databases">
        <authorList>
            <person name="Varghese N."/>
            <person name="Submissions S."/>
        </authorList>
    </citation>
    <scope>NUCLEOTIDE SEQUENCE [LARGE SCALE GENOMIC DNA]</scope>
    <source>
        <strain evidence="8">DSM 10124</strain>
    </source>
</reference>
<dbReference type="GO" id="GO:0070041">
    <property type="term" value="F:rRNA (uridine-C5-)-methyltransferase activity"/>
    <property type="evidence" value="ECO:0007669"/>
    <property type="project" value="TreeGrafter"/>
</dbReference>
<dbReference type="RefSeq" id="WP_073249526.1">
    <property type="nucleotide sequence ID" value="NZ_FQVG01000045.1"/>
</dbReference>
<dbReference type="FunFam" id="3.40.50.150:FF:000009">
    <property type="entry name" value="23S rRNA (Uracil(1939)-C(5))-methyltransferase RlmD"/>
    <property type="match status" value="1"/>
</dbReference>
<protein>
    <submittedName>
        <fullName evidence="7">tRNA (Uracil-5-)-methyltransferase</fullName>
    </submittedName>
</protein>
<dbReference type="InterPro" id="IPR030391">
    <property type="entry name" value="MeTrfase_TrmA_CS"/>
</dbReference>
<keyword evidence="8" id="KW-1185">Reference proteome</keyword>
<dbReference type="Gene3D" id="2.40.50.140">
    <property type="entry name" value="Nucleic acid-binding proteins"/>
    <property type="match status" value="1"/>
</dbReference>
<accession>A0A1M5A0V2</accession>
<dbReference type="InterPro" id="IPR030390">
    <property type="entry name" value="MeTrfase_TrmA_AS"/>
</dbReference>
<comment type="similarity">
    <text evidence="4">Belongs to the class I-like SAM-binding methyltransferase superfamily. RNA M5U methyltransferase family.</text>
</comment>
<sequence>MKKGQEIVVEIVETEFPGYGVGYYEDTKVLIKGALIGEKVLARITKKKTKVEAKIVEVLEEVDYKIEAPCPVFGICGGCTHQFIDYNQQLQLKEQQVLKLFKEAGIEGFEYRGIVESPNAYEYRNKMEFTFGDYEKGGELTLGLHTPVKRNAVVSTTTCLLVDRDFRTIVKSTLEYFKSKEVPHYNVMNHQGYLRHLVVRKAKKTGEILVNLVTTSQLDFNLSEYVEVLKNNIYDGILTGIIHTVNDSLSDAVKPDKVEVLYGRDYIVEELLGLKFKISPFSFFQTNTLGAERLYSTVREFMSSSKDKVVFDLYCGTGTIGQIAAKNAKKVIGVELIEEAVEAANNNAKYNGLDNCTFIAGDVKEVIKNIDENPDIIILDPPRPGVTPEALKNVINFKPKEIIYVSCNPKTLVENLKQLKESGYDVKALKIVDMFPQTPHVESVVLVERR</sequence>
<dbReference type="PROSITE" id="PS01231">
    <property type="entry name" value="TRMA_2"/>
    <property type="match status" value="1"/>
</dbReference>
<evidence type="ECO:0000256" key="4">
    <source>
        <dbReference type="PROSITE-ProRule" id="PRU01024"/>
    </source>
</evidence>
<dbReference type="Proteomes" id="UP000184423">
    <property type="component" value="Unassembled WGS sequence"/>
</dbReference>
<proteinExistence type="inferred from homology"/>
<organism evidence="7 8">
    <name type="scientific">Caloramator proteoclasticus DSM 10124</name>
    <dbReference type="NCBI Taxonomy" id="1121262"/>
    <lineage>
        <taxon>Bacteria</taxon>
        <taxon>Bacillati</taxon>
        <taxon>Bacillota</taxon>
        <taxon>Clostridia</taxon>
        <taxon>Eubacteriales</taxon>
        <taxon>Clostridiaceae</taxon>
        <taxon>Caloramator</taxon>
    </lineage>
</organism>
<feature type="active site" description="Nucleophile" evidence="4">
    <location>
        <position position="407"/>
    </location>
</feature>
<dbReference type="AlphaFoldDB" id="A0A1M5A0V2"/>
<feature type="binding site" evidence="4">
    <location>
        <position position="314"/>
    </location>
    <ligand>
        <name>S-adenosyl-L-methionine</name>
        <dbReference type="ChEBI" id="CHEBI:59789"/>
    </ligand>
</feature>
<dbReference type="InterPro" id="IPR002792">
    <property type="entry name" value="TRAM_dom"/>
</dbReference>
<dbReference type="SUPFAM" id="SSF53335">
    <property type="entry name" value="S-adenosyl-L-methionine-dependent methyltransferases"/>
    <property type="match status" value="1"/>
</dbReference>
<dbReference type="EMBL" id="FQVG01000045">
    <property type="protein sequence ID" value="SHF23940.1"/>
    <property type="molecule type" value="Genomic_DNA"/>
</dbReference>
<dbReference type="PANTHER" id="PTHR11061">
    <property type="entry name" value="RNA M5U METHYLTRANSFERASE"/>
    <property type="match status" value="1"/>
</dbReference>
<keyword evidence="2 4" id="KW-0808">Transferase</keyword>
<dbReference type="NCBIfam" id="TIGR00479">
    <property type="entry name" value="rumA"/>
    <property type="match status" value="1"/>
</dbReference>
<feature type="active site" evidence="5">
    <location>
        <position position="407"/>
    </location>
</feature>
<feature type="binding site" evidence="4">
    <location>
        <position position="285"/>
    </location>
    <ligand>
        <name>S-adenosyl-L-methionine</name>
        <dbReference type="ChEBI" id="CHEBI:59789"/>
    </ligand>
</feature>
<evidence type="ECO:0000256" key="1">
    <source>
        <dbReference type="ARBA" id="ARBA00022603"/>
    </source>
</evidence>
<gene>
    <name evidence="7" type="ORF">SAMN02746091_02070</name>
</gene>
<evidence type="ECO:0000256" key="2">
    <source>
        <dbReference type="ARBA" id="ARBA00022679"/>
    </source>
</evidence>
<evidence type="ECO:0000259" key="6">
    <source>
        <dbReference type="PROSITE" id="PS50926"/>
    </source>
</evidence>
<dbReference type="PANTHER" id="PTHR11061:SF30">
    <property type="entry name" value="TRNA (URACIL(54)-C(5))-METHYLTRANSFERASE"/>
    <property type="match status" value="1"/>
</dbReference>
<feature type="binding site" evidence="4">
    <location>
        <position position="335"/>
    </location>
    <ligand>
        <name>S-adenosyl-L-methionine</name>
        <dbReference type="ChEBI" id="CHEBI:59789"/>
    </ligand>
</feature>
<dbReference type="Gene3D" id="2.40.50.1070">
    <property type="match status" value="1"/>
</dbReference>
<evidence type="ECO:0000256" key="3">
    <source>
        <dbReference type="ARBA" id="ARBA00022691"/>
    </source>
</evidence>
<dbReference type="InterPro" id="IPR010280">
    <property type="entry name" value="U5_MeTrfase_fam"/>
</dbReference>
<dbReference type="InterPro" id="IPR029063">
    <property type="entry name" value="SAM-dependent_MTases_sf"/>
</dbReference>
<feature type="domain" description="TRAM" evidence="6">
    <location>
        <begin position="1"/>
        <end position="57"/>
    </location>
</feature>
<dbReference type="PROSITE" id="PS50926">
    <property type="entry name" value="TRAM"/>
    <property type="match status" value="1"/>
</dbReference>
<name>A0A1M5A0V2_9CLOT</name>
<keyword evidence="1 4" id="KW-0489">Methyltransferase</keyword>
<keyword evidence="3 4" id="KW-0949">S-adenosyl-L-methionine</keyword>
<evidence type="ECO:0000313" key="8">
    <source>
        <dbReference type="Proteomes" id="UP000184423"/>
    </source>
</evidence>
<dbReference type="Pfam" id="PF05958">
    <property type="entry name" value="tRNA_U5-meth_tr"/>
    <property type="match status" value="1"/>
</dbReference>
<dbReference type="GO" id="GO:0070475">
    <property type="term" value="P:rRNA base methylation"/>
    <property type="evidence" value="ECO:0007669"/>
    <property type="project" value="TreeGrafter"/>
</dbReference>
<evidence type="ECO:0000313" key="7">
    <source>
        <dbReference type="EMBL" id="SHF23940.1"/>
    </source>
</evidence>
<dbReference type="PROSITE" id="PS51687">
    <property type="entry name" value="SAM_MT_RNA_M5U"/>
    <property type="match status" value="1"/>
</dbReference>
<dbReference type="SUPFAM" id="SSF50249">
    <property type="entry name" value="Nucleic acid-binding proteins"/>
    <property type="match status" value="1"/>
</dbReference>